<dbReference type="SUPFAM" id="SSF48371">
    <property type="entry name" value="ARM repeat"/>
    <property type="match status" value="1"/>
</dbReference>
<dbReference type="STRING" id="4781.A0A0N7L7G7"/>
<evidence type="ECO:0000256" key="2">
    <source>
        <dbReference type="ARBA" id="ARBA00023242"/>
    </source>
</evidence>
<dbReference type="InterPro" id="IPR016024">
    <property type="entry name" value="ARM-type_fold"/>
</dbReference>
<proteinExistence type="predicted"/>
<dbReference type="OrthoDB" id="62528at2759"/>
<dbReference type="GO" id="GO:0008017">
    <property type="term" value="F:microtubule binding"/>
    <property type="evidence" value="ECO:0007669"/>
    <property type="project" value="TreeGrafter"/>
</dbReference>
<name>A0A0N7L7G7_PLAHL</name>
<dbReference type="RefSeq" id="XP_024583396.1">
    <property type="nucleotide sequence ID" value="XM_024717949.1"/>
</dbReference>
<dbReference type="Proteomes" id="UP000054928">
    <property type="component" value="Unassembled WGS sequence"/>
</dbReference>
<accession>A0A0N7L7G7</accession>
<dbReference type="InterPro" id="IPR001715">
    <property type="entry name" value="CH_dom"/>
</dbReference>
<dbReference type="FunFam" id="1.10.418.10:FF:000061">
    <property type="entry name" value="Spermatogenesis associated 4"/>
    <property type="match status" value="1"/>
</dbReference>
<dbReference type="PANTHER" id="PTHR12509:SF8">
    <property type="entry name" value="SPERMATOGENESIS-ASSOCIATED PROTEIN 4"/>
    <property type="match status" value="1"/>
</dbReference>
<keyword evidence="7" id="KW-1185">Reference proteome</keyword>
<evidence type="ECO:0000256" key="3">
    <source>
        <dbReference type="ARBA" id="ARBA00058372"/>
    </source>
</evidence>
<evidence type="ECO:0000313" key="6">
    <source>
        <dbReference type="EMBL" id="CEG47027.1"/>
    </source>
</evidence>
<dbReference type="Gene3D" id="1.10.418.10">
    <property type="entry name" value="Calponin-like domain"/>
    <property type="match status" value="1"/>
</dbReference>
<dbReference type="PROSITE" id="PS50021">
    <property type="entry name" value="CH"/>
    <property type="match status" value="1"/>
</dbReference>
<evidence type="ECO:0000313" key="7">
    <source>
        <dbReference type="Proteomes" id="UP000054928"/>
    </source>
</evidence>
<dbReference type="InterPro" id="IPR052111">
    <property type="entry name" value="Spermatogenesis_Ciliary_MAP"/>
</dbReference>
<dbReference type="EMBL" id="CCYD01002371">
    <property type="protein sequence ID" value="CEG47027.1"/>
    <property type="molecule type" value="Genomic_DNA"/>
</dbReference>
<reference evidence="7" key="1">
    <citation type="submission" date="2014-09" db="EMBL/GenBank/DDBJ databases">
        <authorList>
            <person name="Sharma Rahul"/>
            <person name="Thines Marco"/>
        </authorList>
    </citation>
    <scope>NUCLEOTIDE SEQUENCE [LARGE SCALE GENOMIC DNA]</scope>
</reference>
<dbReference type="Pfam" id="PF06294">
    <property type="entry name" value="CH_2"/>
    <property type="match status" value="1"/>
</dbReference>
<organism evidence="6 7">
    <name type="scientific">Plasmopara halstedii</name>
    <name type="common">Downy mildew of sunflower</name>
    <dbReference type="NCBI Taxonomy" id="4781"/>
    <lineage>
        <taxon>Eukaryota</taxon>
        <taxon>Sar</taxon>
        <taxon>Stramenopiles</taxon>
        <taxon>Oomycota</taxon>
        <taxon>Peronosporomycetes</taxon>
        <taxon>Peronosporales</taxon>
        <taxon>Peronosporaceae</taxon>
        <taxon>Plasmopara</taxon>
    </lineage>
</organism>
<evidence type="ECO:0000259" key="5">
    <source>
        <dbReference type="PROSITE" id="PS50021"/>
    </source>
</evidence>
<comment type="function">
    <text evidence="3">May play a role in apoptosis regulation.</text>
</comment>
<dbReference type="PANTHER" id="PTHR12509">
    <property type="entry name" value="SPERMATOGENESIS-ASSOCIATED 4-RELATED"/>
    <property type="match status" value="1"/>
</dbReference>
<dbReference type="GO" id="GO:0051493">
    <property type="term" value="P:regulation of cytoskeleton organization"/>
    <property type="evidence" value="ECO:0007669"/>
    <property type="project" value="TreeGrafter"/>
</dbReference>
<dbReference type="InterPro" id="IPR010441">
    <property type="entry name" value="CH_2"/>
</dbReference>
<evidence type="ECO:0000256" key="1">
    <source>
        <dbReference type="ARBA" id="ARBA00004123"/>
    </source>
</evidence>
<comment type="subcellular location">
    <subcellularLocation>
        <location evidence="1">Nucleus</location>
    </subcellularLocation>
</comment>
<protein>
    <recommendedName>
        <fullName evidence="4">Spermatogenesis-associated protein 4</fullName>
    </recommendedName>
</protein>
<dbReference type="AlphaFoldDB" id="A0A0N7L7G7"/>
<dbReference type="GeneID" id="36398746"/>
<keyword evidence="2" id="KW-0539">Nucleus</keyword>
<dbReference type="InterPro" id="IPR036872">
    <property type="entry name" value="CH_dom_sf"/>
</dbReference>
<dbReference type="GO" id="GO:0005930">
    <property type="term" value="C:axoneme"/>
    <property type="evidence" value="ECO:0007669"/>
    <property type="project" value="TreeGrafter"/>
</dbReference>
<feature type="domain" description="Calponin-homology (CH)" evidence="5">
    <location>
        <begin position="8"/>
        <end position="115"/>
    </location>
</feature>
<dbReference type="OMA" id="IEREFHP"/>
<sequence>MTEDSRSNKLNRELLRWIQSLDLAYSIKNVKRDFANGFLVAEILSRYYDKDISMHSYENGIGKKARKDNWDQLVKVFGRFVDLEPLIIKNDIDAVIHCQNGAAVAFLTKLYQCLTKRTIQSTLISQPHTSGTDDNAACASIARSLKTLEEIPPYAKPTNSTLIRDKMRESNLAETQDQTQLHRKVREIYSQHEEMHQLERLMVSTPEHNSALNSASKATMLRGATKAVCNEGSTPVLITQQIVREVQIKTANHQGFDKLRATREAKETGLLDPLDSRCNNEDARRDLAYCRVSSKSDTYSMETAHRRRPFDLLNEKVERLIFDTELTLRPHEVKEKFEWFINAAYEGQWLNEQQFVNVFQCAQEEAELLGLGFLDFPRDFWKFIGLMYPFLSEYDESHVFFQTAINFFVLLGQQCACREKAAASLLMPEYMLPKLTTILRRDAIKRPMLLRTVYAFVPNTVLAHIQTIKYLREAMADNIPLFIHILTILVGMESELDETLVDLYYYYCSIGLDTPCEKLRAACLSMLMSFLNYDVKLVADLLPRLTRFSSRHAWWEVKAQLVIIASALLRVASPQQKHEEDDADGSIAISKISTNKFSEQIELCLTIIEREFHPKASLNMRRIGLSSLSQNLERYQELVPLFVDVLLSLPVAVRHTMLATANTDPSTESTKIGATGIEHQLPIRGASGVIYQLVPLITSWDSVAIAKQLYYEHQTSIEADSSVLHVMFKCFEHLLNTGKQSNVWLLYDQMKDYIVTGFVKATTCELSASIVTIALTALRDSETDVFQHIALVKSVRQVITMNNEDLRQQTIVKILQNVRNTSPVRAKQVQRFVTTMRSKCDADTYKSSLFSTAFGNDV</sequence>
<dbReference type="GO" id="GO:0005634">
    <property type="term" value="C:nucleus"/>
    <property type="evidence" value="ECO:0007669"/>
    <property type="project" value="UniProtKB-SubCell"/>
</dbReference>
<evidence type="ECO:0000256" key="4">
    <source>
        <dbReference type="ARBA" id="ARBA00071322"/>
    </source>
</evidence>